<accession>A0A5N6TW07</accession>
<evidence type="ECO:0000259" key="5">
    <source>
        <dbReference type="PROSITE" id="PS50975"/>
    </source>
</evidence>
<keyword evidence="3 4" id="KW-0067">ATP-binding</keyword>
<dbReference type="OrthoDB" id="434648at2759"/>
<dbReference type="PROSITE" id="PS50975">
    <property type="entry name" value="ATP_GRASP"/>
    <property type="match status" value="1"/>
</dbReference>
<dbReference type="AlphaFoldDB" id="A0A5N6TW07"/>
<dbReference type="Proteomes" id="UP000325780">
    <property type="component" value="Unassembled WGS sequence"/>
</dbReference>
<feature type="domain" description="ATP-grasp" evidence="5">
    <location>
        <begin position="301"/>
        <end position="531"/>
    </location>
</feature>
<reference evidence="6 7" key="1">
    <citation type="submission" date="2019-04" db="EMBL/GenBank/DDBJ databases">
        <title>Friends and foes A comparative genomics study of 23 Aspergillus species from section Flavi.</title>
        <authorList>
            <consortium name="DOE Joint Genome Institute"/>
            <person name="Kjaerbolling I."/>
            <person name="Vesth T."/>
            <person name="Frisvad J.C."/>
            <person name="Nybo J.L."/>
            <person name="Theobald S."/>
            <person name="Kildgaard S."/>
            <person name="Isbrandt T."/>
            <person name="Kuo A."/>
            <person name="Sato A."/>
            <person name="Lyhne E.K."/>
            <person name="Kogle M.E."/>
            <person name="Wiebenga A."/>
            <person name="Kun R.S."/>
            <person name="Lubbers R.J."/>
            <person name="Makela M.R."/>
            <person name="Barry K."/>
            <person name="Chovatia M."/>
            <person name="Clum A."/>
            <person name="Daum C."/>
            <person name="Haridas S."/>
            <person name="He G."/>
            <person name="LaButti K."/>
            <person name="Lipzen A."/>
            <person name="Mondo S."/>
            <person name="Riley R."/>
            <person name="Salamov A."/>
            <person name="Simmons B.A."/>
            <person name="Magnuson J.K."/>
            <person name="Henrissat B."/>
            <person name="Mortensen U.H."/>
            <person name="Larsen T.O."/>
            <person name="Devries R.P."/>
            <person name="Grigoriev I.V."/>
            <person name="Machida M."/>
            <person name="Baker S.E."/>
            <person name="Andersen M.R."/>
        </authorList>
    </citation>
    <scope>NUCLEOTIDE SEQUENCE [LARGE SCALE GENOMIC DNA]</scope>
    <source>
        <strain evidence="6 7">IBT 18842</strain>
    </source>
</reference>
<dbReference type="Pfam" id="PF18130">
    <property type="entry name" value="ATPgrasp_N"/>
    <property type="match status" value="1"/>
</dbReference>
<evidence type="ECO:0000256" key="1">
    <source>
        <dbReference type="ARBA" id="ARBA00022598"/>
    </source>
</evidence>
<evidence type="ECO:0000256" key="4">
    <source>
        <dbReference type="PROSITE-ProRule" id="PRU00409"/>
    </source>
</evidence>
<keyword evidence="7" id="KW-1185">Reference proteome</keyword>
<dbReference type="PANTHER" id="PTHR43585">
    <property type="entry name" value="FUMIPYRROLE BIOSYNTHESIS PROTEIN C"/>
    <property type="match status" value="1"/>
</dbReference>
<organism evidence="6 7">
    <name type="scientific">Aspergillus avenaceus</name>
    <dbReference type="NCBI Taxonomy" id="36643"/>
    <lineage>
        <taxon>Eukaryota</taxon>
        <taxon>Fungi</taxon>
        <taxon>Dikarya</taxon>
        <taxon>Ascomycota</taxon>
        <taxon>Pezizomycotina</taxon>
        <taxon>Eurotiomycetes</taxon>
        <taxon>Eurotiomycetidae</taxon>
        <taxon>Eurotiales</taxon>
        <taxon>Aspergillaceae</taxon>
        <taxon>Aspergillus</taxon>
        <taxon>Aspergillus subgen. Circumdati</taxon>
    </lineage>
</organism>
<evidence type="ECO:0000313" key="6">
    <source>
        <dbReference type="EMBL" id="KAE8150555.1"/>
    </source>
</evidence>
<evidence type="ECO:0000313" key="7">
    <source>
        <dbReference type="Proteomes" id="UP000325780"/>
    </source>
</evidence>
<dbReference type="GO" id="GO:0046872">
    <property type="term" value="F:metal ion binding"/>
    <property type="evidence" value="ECO:0007669"/>
    <property type="project" value="InterPro"/>
</dbReference>
<gene>
    <name evidence="6" type="ORF">BDV25DRAFT_108759</name>
</gene>
<dbReference type="GO" id="GO:0016874">
    <property type="term" value="F:ligase activity"/>
    <property type="evidence" value="ECO:0007669"/>
    <property type="project" value="UniProtKB-KW"/>
</dbReference>
<evidence type="ECO:0000256" key="2">
    <source>
        <dbReference type="ARBA" id="ARBA00022741"/>
    </source>
</evidence>
<dbReference type="GO" id="GO:0005524">
    <property type="term" value="F:ATP binding"/>
    <property type="evidence" value="ECO:0007669"/>
    <property type="project" value="UniProtKB-UniRule"/>
</dbReference>
<dbReference type="InterPro" id="IPR013815">
    <property type="entry name" value="ATP_grasp_subdomain_1"/>
</dbReference>
<proteinExistence type="predicted"/>
<sequence length="654" mass="72968">MPLLLGPEVPAPTDTDTIQFFVDKVHVNATWVTATSHEIAEIIDVRLDITAHDLDSDAVATSGHHQGLSDLHSLVKDYISEFNLTEASLVLKLVLVSKPGFGLRANSFRDRLQSYRPVLRLKDRSEFGVEYKRREPGMTLAEVLDISVCMLLADPKCLSFDGPAPDAMHLDLPQLVAFPWVLERPPLPKKVVMFNGRKSWEAAQPILETARDLGIKLIILDHPGHWLLESKFEHLYESFETMDMEFDDGLPKRIVAAVQRHLPIDGIFTVSDPCLAPVAEAASILNLPTQPASAFATSVDKSQSRAFNSDNIQSLCLSNSSELDYLLDSAQFIPQFPLIVKPSMGWSSESVFKVNNQSELLVAASKIPSRFNTNVFIETYVDGPEVDANFVLCDGELLFFETSDDFPCPADSDDAGLDSDFYEQANILPSALPRGELETVRDELYQILLRVGFRTGVYHLEARIIDSSMAYRETDGILDLHTRKPQPDTSSSSPKCFLIEINARPPGFQSLYATRISYGIDFMALHLLACLDDKDRMRALSHPTRDCLDQSSSFWCEIVFIAGSEGGSCITPDPYQEMLDRCPTLKSNIVMGESFFKKGDYIPLTTLEARTFLAFFLVVSRVSRSSVRQAAEDIRRHFRVDVTTTQVDGISDPL</sequence>
<protein>
    <recommendedName>
        <fullName evidence="5">ATP-grasp domain-containing protein</fullName>
    </recommendedName>
</protein>
<dbReference type="PANTHER" id="PTHR43585:SF2">
    <property type="entry name" value="ATP-GRASP ENZYME FSQD"/>
    <property type="match status" value="1"/>
</dbReference>
<name>A0A5N6TW07_ASPAV</name>
<dbReference type="InterPro" id="IPR052032">
    <property type="entry name" value="ATP-dep_AA_Ligase"/>
</dbReference>
<dbReference type="Pfam" id="PF13535">
    <property type="entry name" value="ATP-grasp_4"/>
    <property type="match status" value="1"/>
</dbReference>
<dbReference type="SUPFAM" id="SSF56059">
    <property type="entry name" value="Glutathione synthetase ATP-binding domain-like"/>
    <property type="match status" value="1"/>
</dbReference>
<dbReference type="EMBL" id="ML742091">
    <property type="protein sequence ID" value="KAE8150555.1"/>
    <property type="molecule type" value="Genomic_DNA"/>
</dbReference>
<dbReference type="Gene3D" id="3.40.50.20">
    <property type="match status" value="1"/>
</dbReference>
<evidence type="ECO:0000256" key="3">
    <source>
        <dbReference type="ARBA" id="ARBA00022840"/>
    </source>
</evidence>
<keyword evidence="2 4" id="KW-0547">Nucleotide-binding</keyword>
<dbReference type="InterPro" id="IPR011761">
    <property type="entry name" value="ATP-grasp"/>
</dbReference>
<keyword evidence="1" id="KW-0436">Ligase</keyword>
<dbReference type="Gene3D" id="3.30.470.20">
    <property type="entry name" value="ATP-grasp fold, B domain"/>
    <property type="match status" value="1"/>
</dbReference>
<dbReference type="InterPro" id="IPR041472">
    <property type="entry name" value="BL00235/CARNS1_N"/>
</dbReference>
<dbReference type="Gene3D" id="3.30.1490.20">
    <property type="entry name" value="ATP-grasp fold, A domain"/>
    <property type="match status" value="1"/>
</dbReference>